<dbReference type="InterPro" id="IPR036397">
    <property type="entry name" value="RNaseH_sf"/>
</dbReference>
<reference evidence="2" key="1">
    <citation type="submission" date="2019-08" db="EMBL/GenBank/DDBJ databases">
        <title>The genome of the North American firefly Photinus pyralis.</title>
        <authorList>
            <consortium name="Photinus pyralis genome working group"/>
            <person name="Fallon T.R."/>
            <person name="Sander Lower S.E."/>
            <person name="Weng J.-K."/>
        </authorList>
    </citation>
    <scope>NUCLEOTIDE SEQUENCE</scope>
    <source>
        <strain evidence="2">TRF0915ILg1</strain>
        <tissue evidence="2">Whole body</tissue>
    </source>
</reference>
<dbReference type="SUPFAM" id="SSF53098">
    <property type="entry name" value="Ribonuclease H-like"/>
    <property type="match status" value="1"/>
</dbReference>
<feature type="non-terminal residue" evidence="2">
    <location>
        <position position="1"/>
    </location>
</feature>
<sequence length="297" mass="34706">VDEELHRSARKNFPRRPTIIKGYRDLFQMDLAEFIPYAKGNKNYRYILMMINCYSKYLSARPLKTKNGEEVTKVVSNIFKEEENSIPKNMQTDHGKEFYNSSLKKLMKEHEINHYSTFSNIKAGIIERAIRTIKNRLYKEFSLRGEYKWYDILQKVVSAYNQSKHRTIGMAPINVKPNTKLSVYDNLKIIGKSKLNVGDMVRISKYKGVFEKGFTPNWSVELFKIVKKQLTNPVTFLIEDANSTPISGSFYEFELQRAKHPDVYLVEKILKKRGDQVLVKWLGINETSRVKKTDILA</sequence>
<protein>
    <recommendedName>
        <fullName evidence="1">Integrase catalytic domain-containing protein</fullName>
    </recommendedName>
</protein>
<dbReference type="AlphaFoldDB" id="A0A8K0CJF3"/>
<dbReference type="GO" id="GO:0015074">
    <property type="term" value="P:DNA integration"/>
    <property type="evidence" value="ECO:0007669"/>
    <property type="project" value="InterPro"/>
</dbReference>
<dbReference type="InterPro" id="IPR001584">
    <property type="entry name" value="Integrase_cat-core"/>
</dbReference>
<keyword evidence="3" id="KW-1185">Reference proteome</keyword>
<feature type="domain" description="Integrase catalytic" evidence="1">
    <location>
        <begin position="13"/>
        <end position="180"/>
    </location>
</feature>
<evidence type="ECO:0000313" key="2">
    <source>
        <dbReference type="EMBL" id="KAF2888489.1"/>
    </source>
</evidence>
<evidence type="ECO:0000259" key="1">
    <source>
        <dbReference type="PROSITE" id="PS50994"/>
    </source>
</evidence>
<dbReference type="InterPro" id="IPR012337">
    <property type="entry name" value="RNaseH-like_sf"/>
</dbReference>
<comment type="caution">
    <text evidence="2">The sequence shown here is derived from an EMBL/GenBank/DDBJ whole genome shotgun (WGS) entry which is preliminary data.</text>
</comment>
<dbReference type="EMBL" id="VTPC01076832">
    <property type="protein sequence ID" value="KAF2888489.1"/>
    <property type="molecule type" value="Genomic_DNA"/>
</dbReference>
<dbReference type="Proteomes" id="UP000801492">
    <property type="component" value="Unassembled WGS sequence"/>
</dbReference>
<gene>
    <name evidence="2" type="ORF">ILUMI_17684</name>
</gene>
<dbReference type="Pfam" id="PF00665">
    <property type="entry name" value="rve"/>
    <property type="match status" value="1"/>
</dbReference>
<name>A0A8K0CJF3_IGNLU</name>
<dbReference type="PANTHER" id="PTHR46585">
    <property type="entry name" value="INTEGRASE CORE DOMAIN CONTAINING PROTEIN"/>
    <property type="match status" value="1"/>
</dbReference>
<dbReference type="OrthoDB" id="6343797at2759"/>
<dbReference type="GO" id="GO:0003676">
    <property type="term" value="F:nucleic acid binding"/>
    <property type="evidence" value="ECO:0007669"/>
    <property type="project" value="InterPro"/>
</dbReference>
<evidence type="ECO:0000313" key="3">
    <source>
        <dbReference type="Proteomes" id="UP000801492"/>
    </source>
</evidence>
<dbReference type="PROSITE" id="PS50994">
    <property type="entry name" value="INTEGRASE"/>
    <property type="match status" value="1"/>
</dbReference>
<organism evidence="2 3">
    <name type="scientific">Ignelater luminosus</name>
    <name type="common">Cucubano</name>
    <name type="synonym">Pyrophorus luminosus</name>
    <dbReference type="NCBI Taxonomy" id="2038154"/>
    <lineage>
        <taxon>Eukaryota</taxon>
        <taxon>Metazoa</taxon>
        <taxon>Ecdysozoa</taxon>
        <taxon>Arthropoda</taxon>
        <taxon>Hexapoda</taxon>
        <taxon>Insecta</taxon>
        <taxon>Pterygota</taxon>
        <taxon>Neoptera</taxon>
        <taxon>Endopterygota</taxon>
        <taxon>Coleoptera</taxon>
        <taxon>Polyphaga</taxon>
        <taxon>Elateriformia</taxon>
        <taxon>Elateroidea</taxon>
        <taxon>Elateridae</taxon>
        <taxon>Agrypninae</taxon>
        <taxon>Pyrophorini</taxon>
        <taxon>Ignelater</taxon>
    </lineage>
</organism>
<dbReference type="Gene3D" id="3.30.420.10">
    <property type="entry name" value="Ribonuclease H-like superfamily/Ribonuclease H"/>
    <property type="match status" value="1"/>
</dbReference>
<dbReference type="PANTHER" id="PTHR46585:SF1">
    <property type="entry name" value="CHROMO DOMAIN-CONTAINING PROTEIN"/>
    <property type="match status" value="1"/>
</dbReference>
<accession>A0A8K0CJF3</accession>
<proteinExistence type="predicted"/>